<dbReference type="PANTHER" id="PTHR37981">
    <property type="entry name" value="LIPASE 2"/>
    <property type="match status" value="1"/>
</dbReference>
<feature type="domain" description="SGNH hydrolase-type esterase" evidence="4">
    <location>
        <begin position="81"/>
        <end position="302"/>
    </location>
</feature>
<feature type="region of interest" description="Disordered" evidence="3">
    <location>
        <begin position="1"/>
        <end position="35"/>
    </location>
</feature>
<keyword evidence="5" id="KW-0378">Hydrolase</keyword>
<dbReference type="InterPro" id="IPR037460">
    <property type="entry name" value="SEST-like"/>
</dbReference>
<name>A0A4Q7UY83_PSEST</name>
<dbReference type="CDD" id="cd01823">
    <property type="entry name" value="SEST_like"/>
    <property type="match status" value="1"/>
</dbReference>
<evidence type="ECO:0000313" key="5">
    <source>
        <dbReference type="EMBL" id="RZT87057.1"/>
    </source>
</evidence>
<gene>
    <name evidence="5" type="ORF">EV383_3963</name>
</gene>
<evidence type="ECO:0000256" key="3">
    <source>
        <dbReference type="SAM" id="MobiDB-lite"/>
    </source>
</evidence>
<evidence type="ECO:0000256" key="2">
    <source>
        <dbReference type="PIRSR" id="PIRSR637460-2"/>
    </source>
</evidence>
<keyword evidence="6" id="KW-1185">Reference proteome</keyword>
<accession>A0A4Q7UY83</accession>
<feature type="active site" description="Nucleophile" evidence="1">
    <location>
        <position position="85"/>
    </location>
</feature>
<keyword evidence="2" id="KW-1015">Disulfide bond</keyword>
<dbReference type="EMBL" id="SHKL01000001">
    <property type="protein sequence ID" value="RZT87057.1"/>
    <property type="molecule type" value="Genomic_DNA"/>
</dbReference>
<evidence type="ECO:0000313" key="6">
    <source>
        <dbReference type="Proteomes" id="UP000291591"/>
    </source>
</evidence>
<dbReference type="InterPro" id="IPR036514">
    <property type="entry name" value="SGNH_hydro_sf"/>
</dbReference>
<feature type="compositionally biased region" description="Basic and acidic residues" evidence="3">
    <location>
        <begin position="1"/>
        <end position="10"/>
    </location>
</feature>
<sequence>MIIEPERGAADDDPFGPHRARPALPEPTPSAVAAPPARACDGRVRRLLVPLLVCVLLLTGLAPAASAAKPAAAAAPVDYVALGDSYAAGVGAAPDGRSGDCRRSEQGYPARWAARNDPATFVSVACSGATTGQVLIKQVRTVSRQTDLVTITVGGNDTGFAPVLGICSTAKDDAACDRAVRGGERAARYLVPVGLTAIIGAAKLQAPKARIVVLGYPRLFAPGAACDVPLVPNAARRAALNRGADTLNASLRSTATRFGARYADVSRAFAGHGVCSAEPWINGPTAPTASGNYHPTSVGYARGYLPALQSAAPRT</sequence>
<dbReference type="Proteomes" id="UP000291591">
    <property type="component" value="Unassembled WGS sequence"/>
</dbReference>
<feature type="active site" evidence="1">
    <location>
        <position position="294"/>
    </location>
</feature>
<dbReference type="PANTHER" id="PTHR37981:SF1">
    <property type="entry name" value="SGNH HYDROLASE-TYPE ESTERASE DOMAIN-CONTAINING PROTEIN"/>
    <property type="match status" value="1"/>
</dbReference>
<organism evidence="5 6">
    <name type="scientific">Pseudonocardia sediminis</name>
    <dbReference type="NCBI Taxonomy" id="1397368"/>
    <lineage>
        <taxon>Bacteria</taxon>
        <taxon>Bacillati</taxon>
        <taxon>Actinomycetota</taxon>
        <taxon>Actinomycetes</taxon>
        <taxon>Pseudonocardiales</taxon>
        <taxon>Pseudonocardiaceae</taxon>
        <taxon>Pseudonocardia</taxon>
    </lineage>
</organism>
<dbReference type="Pfam" id="PF13472">
    <property type="entry name" value="Lipase_GDSL_2"/>
    <property type="match status" value="1"/>
</dbReference>
<feature type="disulfide bond" evidence="2">
    <location>
        <begin position="101"/>
        <end position="126"/>
    </location>
</feature>
<feature type="disulfide bond" evidence="2">
    <location>
        <begin position="167"/>
        <end position="176"/>
    </location>
</feature>
<dbReference type="GO" id="GO:0004806">
    <property type="term" value="F:triacylglycerol lipase activity"/>
    <property type="evidence" value="ECO:0007669"/>
    <property type="project" value="TreeGrafter"/>
</dbReference>
<feature type="disulfide bond" evidence="2">
    <location>
        <begin position="226"/>
        <end position="275"/>
    </location>
</feature>
<comment type="caution">
    <text evidence="5">The sequence shown here is derived from an EMBL/GenBank/DDBJ whole genome shotgun (WGS) entry which is preliminary data.</text>
</comment>
<reference evidence="5 6" key="1">
    <citation type="submission" date="2019-02" db="EMBL/GenBank/DDBJ databases">
        <title>Sequencing the genomes of 1000 actinobacteria strains.</title>
        <authorList>
            <person name="Klenk H.-P."/>
        </authorList>
    </citation>
    <scope>NUCLEOTIDE SEQUENCE [LARGE SCALE GENOMIC DNA]</scope>
    <source>
        <strain evidence="5 6">DSM 45779</strain>
    </source>
</reference>
<protein>
    <submittedName>
        <fullName evidence="5">GDSL-like lipase/acylhydrolase family protein</fullName>
    </submittedName>
</protein>
<dbReference type="InterPro" id="IPR013830">
    <property type="entry name" value="SGNH_hydro"/>
</dbReference>
<evidence type="ECO:0000259" key="4">
    <source>
        <dbReference type="Pfam" id="PF13472"/>
    </source>
</evidence>
<dbReference type="Gene3D" id="3.40.50.1110">
    <property type="entry name" value="SGNH hydrolase"/>
    <property type="match status" value="1"/>
</dbReference>
<dbReference type="AlphaFoldDB" id="A0A4Q7UY83"/>
<proteinExistence type="predicted"/>
<dbReference type="SUPFAM" id="SSF52266">
    <property type="entry name" value="SGNH hydrolase"/>
    <property type="match status" value="1"/>
</dbReference>
<evidence type="ECO:0000256" key="1">
    <source>
        <dbReference type="PIRSR" id="PIRSR637460-1"/>
    </source>
</evidence>
<dbReference type="GO" id="GO:0019433">
    <property type="term" value="P:triglyceride catabolic process"/>
    <property type="evidence" value="ECO:0007669"/>
    <property type="project" value="TreeGrafter"/>
</dbReference>